<evidence type="ECO:0000256" key="8">
    <source>
        <dbReference type="ARBA" id="ARBA00023284"/>
    </source>
</evidence>
<dbReference type="InterPro" id="IPR013766">
    <property type="entry name" value="Thioredoxin_domain"/>
</dbReference>
<evidence type="ECO:0000256" key="3">
    <source>
        <dbReference type="ARBA" id="ARBA00013017"/>
    </source>
</evidence>
<dbReference type="PANTHER" id="PTHR42801">
    <property type="entry name" value="THIOREDOXIN-DEPENDENT PEROXIDE REDUCTASE"/>
    <property type="match status" value="1"/>
</dbReference>
<dbReference type="Proteomes" id="UP000604481">
    <property type="component" value="Unassembled WGS sequence"/>
</dbReference>
<dbReference type="PIRSF" id="PIRSF000239">
    <property type="entry name" value="AHPC"/>
    <property type="match status" value="1"/>
</dbReference>
<evidence type="ECO:0000313" key="14">
    <source>
        <dbReference type="EMBL" id="MBE9609781.1"/>
    </source>
</evidence>
<dbReference type="InterPro" id="IPR050924">
    <property type="entry name" value="Peroxiredoxin_BCP/PrxQ"/>
</dbReference>
<dbReference type="InterPro" id="IPR024706">
    <property type="entry name" value="Peroxiredoxin_AhpC-typ"/>
</dbReference>
<keyword evidence="6" id="KW-0560">Oxidoreductase</keyword>
<organism evidence="14 15">
    <name type="scientific">Chitinilyticum piscinae</name>
    <dbReference type="NCBI Taxonomy" id="2866724"/>
    <lineage>
        <taxon>Bacteria</taxon>
        <taxon>Pseudomonadati</taxon>
        <taxon>Pseudomonadota</taxon>
        <taxon>Betaproteobacteria</taxon>
        <taxon>Neisseriales</taxon>
        <taxon>Chitinibacteraceae</taxon>
        <taxon>Chitinilyticum</taxon>
    </lineage>
</organism>
<evidence type="ECO:0000256" key="6">
    <source>
        <dbReference type="ARBA" id="ARBA00023002"/>
    </source>
</evidence>
<name>A0A8J7FN82_9NEIS</name>
<dbReference type="Gene3D" id="3.40.30.10">
    <property type="entry name" value="Glutaredoxin"/>
    <property type="match status" value="1"/>
</dbReference>
<dbReference type="CDD" id="cd03017">
    <property type="entry name" value="PRX_BCP"/>
    <property type="match status" value="1"/>
</dbReference>
<dbReference type="GO" id="GO:0008379">
    <property type="term" value="F:thioredoxin peroxidase activity"/>
    <property type="evidence" value="ECO:0007669"/>
    <property type="project" value="TreeGrafter"/>
</dbReference>
<keyword evidence="5" id="KW-0049">Antioxidant</keyword>
<dbReference type="EMBL" id="JADFUA010000005">
    <property type="protein sequence ID" value="MBE9609781.1"/>
    <property type="molecule type" value="Genomic_DNA"/>
</dbReference>
<evidence type="ECO:0000256" key="2">
    <source>
        <dbReference type="ARBA" id="ARBA00011245"/>
    </source>
</evidence>
<evidence type="ECO:0000256" key="10">
    <source>
        <dbReference type="ARBA" id="ARBA00038489"/>
    </source>
</evidence>
<dbReference type="PROSITE" id="PS51352">
    <property type="entry name" value="THIOREDOXIN_2"/>
    <property type="match status" value="1"/>
</dbReference>
<evidence type="ECO:0000256" key="4">
    <source>
        <dbReference type="ARBA" id="ARBA00022559"/>
    </source>
</evidence>
<dbReference type="GO" id="GO:0045454">
    <property type="term" value="P:cell redox homeostasis"/>
    <property type="evidence" value="ECO:0007669"/>
    <property type="project" value="TreeGrafter"/>
</dbReference>
<comment type="caution">
    <text evidence="14">The sequence shown here is derived from an EMBL/GenBank/DDBJ whole genome shotgun (WGS) entry which is preliminary data.</text>
</comment>
<evidence type="ECO:0000256" key="1">
    <source>
        <dbReference type="ARBA" id="ARBA00003330"/>
    </source>
</evidence>
<keyword evidence="4" id="KW-0575">Peroxidase</keyword>
<proteinExistence type="inferred from homology"/>
<dbReference type="GO" id="GO:0034599">
    <property type="term" value="P:cellular response to oxidative stress"/>
    <property type="evidence" value="ECO:0007669"/>
    <property type="project" value="TreeGrafter"/>
</dbReference>
<evidence type="ECO:0000256" key="5">
    <source>
        <dbReference type="ARBA" id="ARBA00022862"/>
    </source>
</evidence>
<comment type="catalytic activity">
    <reaction evidence="12">
        <text>a hydroperoxide + [thioredoxin]-dithiol = an alcohol + [thioredoxin]-disulfide + H2O</text>
        <dbReference type="Rhea" id="RHEA:62620"/>
        <dbReference type="Rhea" id="RHEA-COMP:10698"/>
        <dbReference type="Rhea" id="RHEA-COMP:10700"/>
        <dbReference type="ChEBI" id="CHEBI:15377"/>
        <dbReference type="ChEBI" id="CHEBI:29950"/>
        <dbReference type="ChEBI" id="CHEBI:30879"/>
        <dbReference type="ChEBI" id="CHEBI:35924"/>
        <dbReference type="ChEBI" id="CHEBI:50058"/>
        <dbReference type="EC" id="1.11.1.24"/>
    </reaction>
</comment>
<reference evidence="14 15" key="1">
    <citation type="submission" date="2020-10" db="EMBL/GenBank/DDBJ databases">
        <title>The genome sequence of Chitinilyticum litopenaei 4Y14.</title>
        <authorList>
            <person name="Liu Y."/>
        </authorList>
    </citation>
    <scope>NUCLEOTIDE SEQUENCE [LARGE SCALE GENOMIC DNA]</scope>
    <source>
        <strain evidence="14 15">4Y14</strain>
    </source>
</reference>
<dbReference type="InterPro" id="IPR000866">
    <property type="entry name" value="AhpC/TSA"/>
</dbReference>
<evidence type="ECO:0000256" key="11">
    <source>
        <dbReference type="ARBA" id="ARBA00042639"/>
    </source>
</evidence>
<evidence type="ECO:0000313" key="15">
    <source>
        <dbReference type="Proteomes" id="UP000604481"/>
    </source>
</evidence>
<dbReference type="InterPro" id="IPR036249">
    <property type="entry name" value="Thioredoxin-like_sf"/>
</dbReference>
<protein>
    <recommendedName>
        <fullName evidence="3">thioredoxin-dependent peroxiredoxin</fullName>
        <ecNumber evidence="3">1.11.1.24</ecNumber>
    </recommendedName>
    <alternativeName>
        <fullName evidence="9">Thioredoxin peroxidase</fullName>
    </alternativeName>
    <alternativeName>
        <fullName evidence="11">Thioredoxin-dependent peroxiredoxin Bcp</fullName>
    </alternativeName>
</protein>
<evidence type="ECO:0000256" key="9">
    <source>
        <dbReference type="ARBA" id="ARBA00032824"/>
    </source>
</evidence>
<dbReference type="PANTHER" id="PTHR42801:SF4">
    <property type="entry name" value="AHPC_TSA FAMILY PROTEIN"/>
    <property type="match status" value="1"/>
</dbReference>
<evidence type="ECO:0000259" key="13">
    <source>
        <dbReference type="PROSITE" id="PS51352"/>
    </source>
</evidence>
<evidence type="ECO:0000256" key="12">
    <source>
        <dbReference type="ARBA" id="ARBA00049091"/>
    </source>
</evidence>
<comment type="function">
    <text evidence="1">Thiol-specific peroxidase that catalyzes the reduction of hydrogen peroxide and organic hydroperoxides to water and alcohols, respectively. Plays a role in cell protection against oxidative stress by detoxifying peroxides and as sensor of hydrogen peroxide-mediated signaling events.</text>
</comment>
<dbReference type="Pfam" id="PF00578">
    <property type="entry name" value="AhpC-TSA"/>
    <property type="match status" value="1"/>
</dbReference>
<dbReference type="RefSeq" id="WP_194116304.1">
    <property type="nucleotide sequence ID" value="NZ_JADFUA010000005.1"/>
</dbReference>
<keyword evidence="15" id="KW-1185">Reference proteome</keyword>
<comment type="subunit">
    <text evidence="2">Monomer.</text>
</comment>
<dbReference type="SUPFAM" id="SSF52833">
    <property type="entry name" value="Thioredoxin-like"/>
    <property type="match status" value="1"/>
</dbReference>
<accession>A0A8J7FN82</accession>
<keyword evidence="7" id="KW-1015">Disulfide bond</keyword>
<keyword evidence="8" id="KW-0676">Redox-active center</keyword>
<dbReference type="FunFam" id="3.40.30.10:FF:000007">
    <property type="entry name" value="Thioredoxin-dependent thiol peroxidase"/>
    <property type="match status" value="1"/>
</dbReference>
<dbReference type="EC" id="1.11.1.24" evidence="3"/>
<sequence>MLQAGDLAPDFELPDARMELLRLSSFRETANIVLYFFNKDHTPGGITEAVEFNELLAEFARHDTVVLGVSLDDCLAHEAFREEEGLDFDLLADTEGEVSRLYHVLTEWQAQGMVRYGIERSTFVIDKAGVIRLALYHVQPKGHAAEVFAYVKQLGQLNADR</sequence>
<gene>
    <name evidence="14" type="ORF">INR99_10505</name>
</gene>
<comment type="similarity">
    <text evidence="10">Belongs to the peroxiredoxin family. BCP/PrxQ subfamily.</text>
</comment>
<dbReference type="GO" id="GO:0005737">
    <property type="term" value="C:cytoplasm"/>
    <property type="evidence" value="ECO:0007669"/>
    <property type="project" value="TreeGrafter"/>
</dbReference>
<dbReference type="AlphaFoldDB" id="A0A8J7FN82"/>
<feature type="domain" description="Thioredoxin" evidence="13">
    <location>
        <begin position="2"/>
        <end position="156"/>
    </location>
</feature>
<evidence type="ECO:0000256" key="7">
    <source>
        <dbReference type="ARBA" id="ARBA00023157"/>
    </source>
</evidence>